<feature type="region of interest" description="Disordered" evidence="1">
    <location>
        <begin position="18"/>
        <end position="45"/>
    </location>
</feature>
<keyword evidence="2" id="KW-0472">Membrane</keyword>
<keyword evidence="2" id="KW-0812">Transmembrane</keyword>
<accession>A0ABS2VQ34</accession>
<evidence type="ECO:0000256" key="2">
    <source>
        <dbReference type="SAM" id="Phobius"/>
    </source>
</evidence>
<sequence>MLGGTAALVWLVLPGTTSPSTPPVAVAPPGPSASAAGTAAAQQDETDPADLVLPLLVVGAAGAAAGYAYVRRTRRARRRTTPPARPPDSGGTATGPRTRPAQSAAGEAVPPADAVTPAGPVVPSRPYEPGLGELDRQACAALVEADDCVRAAREELPFAEAAFGAQAVEPYVRAVREAQGELTAALRMRRRYDDGVPAEEAARRQALAGIVGRCAEAGRRLDAKAPGLDRLRAQEEAGAALGVAETRFRELTGRTAAAQATLDRLGEQYAPAASADVTGYVEQAKDRLVFATARLNRARQAADLGDTAAAAAHLRAAEGAVAQADVLVGAVERLAGDLSGAEGMVGAALTGAEAELAAVRVAHPATAPGERPAGAETGTETERPPRAPGTPPAGPGTPGEPGSASPGGPAHDLPPGELRSLVMHADAVLASVRHELTRGRPWDPPALLRRITVALAPVASGRAGVLPAAARLTAGSAVAAAEGFVATHRGAVGAPARTRLAAAGDLLGSAGLAEVVHADVLARQARDLAEQDVRLHGTPSAGTVEDVLGAAGAVLGGILLPGGTPASFGGPRTRGRRTGRPDPPGEEG</sequence>
<feature type="transmembrane region" description="Helical" evidence="2">
    <location>
        <begin position="51"/>
        <end position="70"/>
    </location>
</feature>
<feature type="compositionally biased region" description="Low complexity" evidence="1">
    <location>
        <begin position="400"/>
        <end position="410"/>
    </location>
</feature>
<evidence type="ECO:0000256" key="1">
    <source>
        <dbReference type="SAM" id="MobiDB-lite"/>
    </source>
</evidence>
<feature type="compositionally biased region" description="Pro residues" evidence="1">
    <location>
        <begin position="386"/>
        <end position="395"/>
    </location>
</feature>
<keyword evidence="2" id="KW-1133">Transmembrane helix</keyword>
<feature type="compositionally biased region" description="Pro residues" evidence="1">
    <location>
        <begin position="20"/>
        <end position="31"/>
    </location>
</feature>
<feature type="region of interest" description="Disordered" evidence="1">
    <location>
        <begin position="364"/>
        <end position="417"/>
    </location>
</feature>
<feature type="region of interest" description="Disordered" evidence="1">
    <location>
        <begin position="71"/>
        <end position="129"/>
    </location>
</feature>
<evidence type="ECO:0000313" key="4">
    <source>
        <dbReference type="Proteomes" id="UP000788262"/>
    </source>
</evidence>
<feature type="compositionally biased region" description="Basic residues" evidence="1">
    <location>
        <begin position="71"/>
        <end position="80"/>
    </location>
</feature>
<gene>
    <name evidence="3" type="ORF">JS756_14120</name>
</gene>
<name>A0ABS2VQ34_STRAS</name>
<proteinExistence type="predicted"/>
<evidence type="ECO:0008006" key="5">
    <source>
        <dbReference type="Google" id="ProtNLM"/>
    </source>
</evidence>
<reference evidence="3 4" key="1">
    <citation type="submission" date="2021-02" db="EMBL/GenBank/DDBJ databases">
        <title>Whole genome sequencing of Streptomyces actuosus VRA1.</title>
        <authorList>
            <person name="Sen G."/>
            <person name="Sen A."/>
        </authorList>
    </citation>
    <scope>NUCLEOTIDE SEQUENCE [LARGE SCALE GENOMIC DNA]</scope>
    <source>
        <strain evidence="3 4">VRA1</strain>
    </source>
</reference>
<comment type="caution">
    <text evidence="3">The sequence shown here is derived from an EMBL/GenBank/DDBJ whole genome shotgun (WGS) entry which is preliminary data.</text>
</comment>
<feature type="compositionally biased region" description="Low complexity" evidence="1">
    <location>
        <begin position="32"/>
        <end position="41"/>
    </location>
</feature>
<dbReference type="EMBL" id="JAFFZS010000009">
    <property type="protein sequence ID" value="MBN0045227.1"/>
    <property type="molecule type" value="Genomic_DNA"/>
</dbReference>
<evidence type="ECO:0000313" key="3">
    <source>
        <dbReference type="EMBL" id="MBN0045227.1"/>
    </source>
</evidence>
<protein>
    <recommendedName>
        <fullName evidence="5">TPM domain-containing protein</fullName>
    </recommendedName>
</protein>
<organism evidence="3 4">
    <name type="scientific">Streptomyces actuosus</name>
    <dbReference type="NCBI Taxonomy" id="1885"/>
    <lineage>
        <taxon>Bacteria</taxon>
        <taxon>Bacillati</taxon>
        <taxon>Actinomycetota</taxon>
        <taxon>Actinomycetes</taxon>
        <taxon>Kitasatosporales</taxon>
        <taxon>Streptomycetaceae</taxon>
        <taxon>Streptomyces</taxon>
    </lineage>
</organism>
<keyword evidence="4" id="KW-1185">Reference proteome</keyword>
<dbReference type="Proteomes" id="UP000788262">
    <property type="component" value="Unassembled WGS sequence"/>
</dbReference>
<feature type="region of interest" description="Disordered" evidence="1">
    <location>
        <begin position="563"/>
        <end position="588"/>
    </location>
</feature>